<evidence type="ECO:0000313" key="2">
    <source>
        <dbReference type="Proteomes" id="UP000242427"/>
    </source>
</evidence>
<dbReference type="Gene3D" id="2.60.120.620">
    <property type="entry name" value="q2cbj1_9rhob like domain"/>
    <property type="match status" value="1"/>
</dbReference>
<dbReference type="EMBL" id="PXWG01000105">
    <property type="protein sequence ID" value="PSJ25733.1"/>
    <property type="molecule type" value="Genomic_DNA"/>
</dbReference>
<dbReference type="Proteomes" id="UP000242427">
    <property type="component" value="Unassembled WGS sequence"/>
</dbReference>
<accession>A0A9X7PF89</accession>
<organism evidence="1 2">
    <name type="scientific">Streptosporangium nondiastaticum</name>
    <dbReference type="NCBI Taxonomy" id="35764"/>
    <lineage>
        <taxon>Bacteria</taxon>
        <taxon>Bacillati</taxon>
        <taxon>Actinomycetota</taxon>
        <taxon>Actinomycetes</taxon>
        <taxon>Streptosporangiales</taxon>
        <taxon>Streptosporangiaceae</taxon>
        <taxon>Streptosporangium</taxon>
    </lineage>
</organism>
<dbReference type="OrthoDB" id="6532393at2"/>
<dbReference type="InterPro" id="IPR055091">
    <property type="entry name" value="WelO5-like"/>
</dbReference>
<evidence type="ECO:0000313" key="1">
    <source>
        <dbReference type="EMBL" id="PSJ25733.1"/>
    </source>
</evidence>
<sequence length="268" mass="29732">MTPGDLHDPFFCAVTSTGFTRARVSDLAAGRCAALRVRDLLPRRMVEETLKALEARAFDAYGRRRVNPPVMRFGVGVSDYCKDGVLTDAYWPAVHRHRTDWESLGLPFDPFEECRAALGADWPGGIRVGRRSGREMGAGVAREPNQGFRVHFDDALREFFCGDLLDSTLVTQFAFNMYLSVPESGGETIIWRHRWSPADEAFRLPGSYGYDESVVGDAEFIELSPEVGEAVLINPNFFHAVRPSRGARRIALGFAVGLSVTGELLTWG</sequence>
<dbReference type="RefSeq" id="WP_106680598.1">
    <property type="nucleotide sequence ID" value="NZ_PXWG01000105.1"/>
</dbReference>
<dbReference type="AlphaFoldDB" id="A0A9X7PF89"/>
<dbReference type="Pfam" id="PF22814">
    <property type="entry name" value="WelO5"/>
    <property type="match status" value="1"/>
</dbReference>
<reference evidence="1 2" key="1">
    <citation type="submission" date="2018-03" db="EMBL/GenBank/DDBJ databases">
        <title>Chitinolytic properties of Streptosporangium nondiastaticum TBG75A20.</title>
        <authorList>
            <person name="Gayathri V."/>
            <person name="Shiburaj S."/>
        </authorList>
    </citation>
    <scope>NUCLEOTIDE SEQUENCE [LARGE SCALE GENOMIC DNA]</scope>
    <source>
        <strain evidence="1 2">TBG75A20</strain>
    </source>
</reference>
<protein>
    <submittedName>
        <fullName evidence="1">Proline hydroxylase</fullName>
    </submittedName>
</protein>
<proteinExistence type="predicted"/>
<keyword evidence="2" id="KW-1185">Reference proteome</keyword>
<comment type="caution">
    <text evidence="1">The sequence shown here is derived from an EMBL/GenBank/DDBJ whole genome shotgun (WGS) entry which is preliminary data.</text>
</comment>
<gene>
    <name evidence="1" type="ORF">B7P34_26635</name>
</gene>
<name>A0A9X7PF89_9ACTN</name>